<protein>
    <submittedName>
        <fullName evidence="3">Uncharacterized protein</fullName>
    </submittedName>
</protein>
<feature type="compositionally biased region" description="Acidic residues" evidence="1">
    <location>
        <begin position="391"/>
        <end position="421"/>
    </location>
</feature>
<feature type="compositionally biased region" description="Basic and acidic residues" evidence="1">
    <location>
        <begin position="295"/>
        <end position="307"/>
    </location>
</feature>
<evidence type="ECO:0000313" key="3">
    <source>
        <dbReference type="EMBL" id="TNY21553.1"/>
    </source>
</evidence>
<keyword evidence="2" id="KW-0812">Transmembrane</keyword>
<feature type="region of interest" description="Disordered" evidence="1">
    <location>
        <begin position="250"/>
        <end position="444"/>
    </location>
</feature>
<evidence type="ECO:0000313" key="4">
    <source>
        <dbReference type="Proteomes" id="UP000311382"/>
    </source>
</evidence>
<keyword evidence="2" id="KW-1133">Transmembrane helix</keyword>
<feature type="region of interest" description="Disordered" evidence="1">
    <location>
        <begin position="460"/>
        <end position="552"/>
    </location>
</feature>
<feature type="compositionally biased region" description="Low complexity" evidence="1">
    <location>
        <begin position="513"/>
        <end position="532"/>
    </location>
</feature>
<dbReference type="AlphaFoldDB" id="A0A5C5FXF3"/>
<feature type="compositionally biased region" description="Acidic residues" evidence="1">
    <location>
        <begin position="460"/>
        <end position="469"/>
    </location>
</feature>
<dbReference type="EMBL" id="SOZI01000041">
    <property type="protein sequence ID" value="TNY21553.1"/>
    <property type="molecule type" value="Genomic_DNA"/>
</dbReference>
<keyword evidence="4" id="KW-1185">Reference proteome</keyword>
<feature type="compositionally biased region" description="Low complexity" evidence="1">
    <location>
        <begin position="120"/>
        <end position="133"/>
    </location>
</feature>
<evidence type="ECO:0000256" key="1">
    <source>
        <dbReference type="SAM" id="MobiDB-lite"/>
    </source>
</evidence>
<feature type="transmembrane region" description="Helical" evidence="2">
    <location>
        <begin position="166"/>
        <end position="188"/>
    </location>
</feature>
<feature type="compositionally biased region" description="Low complexity" evidence="1">
    <location>
        <begin position="50"/>
        <end position="73"/>
    </location>
</feature>
<feature type="compositionally biased region" description="Basic and acidic residues" evidence="1">
    <location>
        <begin position="347"/>
        <end position="365"/>
    </location>
</feature>
<feature type="compositionally biased region" description="Basic and acidic residues" evidence="1">
    <location>
        <begin position="485"/>
        <end position="501"/>
    </location>
</feature>
<feature type="compositionally biased region" description="Polar residues" evidence="1">
    <location>
        <begin position="87"/>
        <end position="104"/>
    </location>
</feature>
<dbReference type="OrthoDB" id="2537364at2759"/>
<proteinExistence type="predicted"/>
<accession>A0A5C5FXF3</accession>
<evidence type="ECO:0000256" key="2">
    <source>
        <dbReference type="SAM" id="Phobius"/>
    </source>
</evidence>
<feature type="compositionally biased region" description="Low complexity" evidence="1">
    <location>
        <begin position="20"/>
        <end position="29"/>
    </location>
</feature>
<organism evidence="3 4">
    <name type="scientific">Rhodotorula diobovata</name>
    <dbReference type="NCBI Taxonomy" id="5288"/>
    <lineage>
        <taxon>Eukaryota</taxon>
        <taxon>Fungi</taxon>
        <taxon>Dikarya</taxon>
        <taxon>Basidiomycota</taxon>
        <taxon>Pucciniomycotina</taxon>
        <taxon>Microbotryomycetes</taxon>
        <taxon>Sporidiobolales</taxon>
        <taxon>Sporidiobolaceae</taxon>
        <taxon>Rhodotorula</taxon>
    </lineage>
</organism>
<feature type="region of interest" description="Disordered" evidence="1">
    <location>
        <begin position="1"/>
        <end position="133"/>
    </location>
</feature>
<feature type="compositionally biased region" description="Basic residues" evidence="1">
    <location>
        <begin position="543"/>
        <end position="552"/>
    </location>
</feature>
<comment type="caution">
    <text evidence="3">The sequence shown here is derived from an EMBL/GenBank/DDBJ whole genome shotgun (WGS) entry which is preliminary data.</text>
</comment>
<keyword evidence="2" id="KW-0472">Membrane</keyword>
<feature type="compositionally biased region" description="Basic and acidic residues" evidence="1">
    <location>
        <begin position="252"/>
        <end position="267"/>
    </location>
</feature>
<reference evidence="3 4" key="1">
    <citation type="submission" date="2019-03" db="EMBL/GenBank/DDBJ databases">
        <title>Rhodosporidium diobovatum UCD-FST 08-225 genome sequencing, assembly, and annotation.</title>
        <authorList>
            <person name="Fakankun I.U."/>
            <person name="Fristensky B."/>
            <person name="Levin D.B."/>
        </authorList>
    </citation>
    <scope>NUCLEOTIDE SEQUENCE [LARGE SCALE GENOMIC DNA]</scope>
    <source>
        <strain evidence="3 4">UCD-FST 08-225</strain>
    </source>
</reference>
<gene>
    <name evidence="3" type="ORF">DMC30DRAFT_394609</name>
</gene>
<feature type="compositionally biased region" description="Acidic residues" evidence="1">
    <location>
        <begin position="366"/>
        <end position="382"/>
    </location>
</feature>
<name>A0A5C5FXF3_9BASI</name>
<dbReference type="Proteomes" id="UP000311382">
    <property type="component" value="Unassembled WGS sequence"/>
</dbReference>
<sequence>MSRLLTQLDPNLPPRPSPSTAPTALSSPSDDSCPATPSKDKFREWTFPRTSAGPNPSASTSSSAGGPPSTAAPQSHRVHSLADGSHGRSSSVTPNKHTSPNKGNRSGAGAESMDLRHRSNASLAQSPSSPLLPRTLLSPSVSAAPKEVARLIYSNVRRKGSTLHDLPYYLVFGAALLLFARAILGVGFDGAAIPRSSAAAVRMADRGPHAGPGAGTGASVPAPVVDVQLPEGFLPHEHEHAAHPDEFLADVHQPHGDSSHDAGEDHFQASPDDPALEDEHVHTHHASSDPLWPEDPAHLDRDAEAAARPRPRPARLAPQEDERPAVAEAEAAGETGKGEEEEEDEEERRLVELVEAHEAEEREAGGEEPDVVYEGEEEEDVDPAAARGGADDEQVLVVDDGEPEDDADTDEEEDDALDAEDSSSSLTAQTPPPPPGALHVIDADDDDALLPGALSALEELLDSAQEEEAAAARAKKGGAGADADEVAREALRRAQRGREALARAQAKARRDAPPVVGRVRARALAPLPRAAGAGEGKGAERRRMVRAKKVRR</sequence>